<gene>
    <name evidence="1" type="ORF">AWN68_09375</name>
</gene>
<sequence length="105" mass="12301">MTKNKFSGKLGELIERAERGNEEDVDYVISHLTDNSTLAMTRYVDFALSLVENQKGISRLEYYLFNGTLIQRNYCCLFFNRRLDYELVDRAFRAGLIDEIQAFSR</sequence>
<dbReference type="RefSeq" id="WP_068417620.1">
    <property type="nucleotide sequence ID" value="NZ_LRDB01000050.1"/>
</dbReference>
<proteinExistence type="predicted"/>
<evidence type="ECO:0000313" key="1">
    <source>
        <dbReference type="EMBL" id="KYG72900.1"/>
    </source>
</evidence>
<dbReference type="AlphaFoldDB" id="A0A150X2E6"/>
<dbReference type="Proteomes" id="UP000075615">
    <property type="component" value="Unassembled WGS sequence"/>
</dbReference>
<dbReference type="STRING" id="296218.AWN68_09375"/>
<comment type="caution">
    <text evidence="1">The sequence shown here is derived from an EMBL/GenBank/DDBJ whole genome shotgun (WGS) entry which is preliminary data.</text>
</comment>
<reference evidence="1 2" key="1">
    <citation type="submission" date="2016-01" db="EMBL/GenBank/DDBJ databases">
        <title>Genome sequencing of Roseivirga echinicomitans KMM 6058.</title>
        <authorList>
            <person name="Selvaratnam C."/>
            <person name="Thevarajoo S."/>
            <person name="Goh K.M."/>
            <person name="Ee R."/>
            <person name="Chan K.-G."/>
            <person name="Chong C.S."/>
        </authorList>
    </citation>
    <scope>NUCLEOTIDE SEQUENCE [LARGE SCALE GENOMIC DNA]</scope>
    <source>
        <strain evidence="1 2">KMM 6058</strain>
    </source>
</reference>
<keyword evidence="2" id="KW-1185">Reference proteome</keyword>
<dbReference type="EMBL" id="LRDB01000050">
    <property type="protein sequence ID" value="KYG72900.1"/>
    <property type="molecule type" value="Genomic_DNA"/>
</dbReference>
<protein>
    <submittedName>
        <fullName evidence="1">Uncharacterized protein</fullName>
    </submittedName>
</protein>
<evidence type="ECO:0000313" key="2">
    <source>
        <dbReference type="Proteomes" id="UP000075615"/>
    </source>
</evidence>
<name>A0A150X2E6_9BACT</name>
<dbReference type="OrthoDB" id="1493435at2"/>
<accession>A0A150X2E6</accession>
<organism evidence="1 2">
    <name type="scientific">Roseivirga echinicomitans</name>
    <dbReference type="NCBI Taxonomy" id="296218"/>
    <lineage>
        <taxon>Bacteria</taxon>
        <taxon>Pseudomonadati</taxon>
        <taxon>Bacteroidota</taxon>
        <taxon>Cytophagia</taxon>
        <taxon>Cytophagales</taxon>
        <taxon>Roseivirgaceae</taxon>
        <taxon>Roseivirga</taxon>
    </lineage>
</organism>